<comment type="caution">
    <text evidence="2">The sequence shown here is derived from an EMBL/GenBank/DDBJ whole genome shotgun (WGS) entry which is preliminary data.</text>
</comment>
<evidence type="ECO:0000313" key="2">
    <source>
        <dbReference type="EMBL" id="PJF31678.1"/>
    </source>
</evidence>
<protein>
    <submittedName>
        <fullName evidence="2">Uncharacterized protein</fullName>
    </submittedName>
</protein>
<sequence>MSAFLFLTLVFTPAILMIVFWARNDQLGSFVNVLPSLSALLYALPYEGVIIAARFWQVNSATASGIIVLGVPLERLALDGMAVLLASLMAQWLWRAHSARQ</sequence>
<keyword evidence="1" id="KW-0812">Transmembrane</keyword>
<organism evidence="2 3">
    <name type="scientific">Candidatus Thermofonsia Clade 1 bacterium</name>
    <dbReference type="NCBI Taxonomy" id="2364210"/>
    <lineage>
        <taxon>Bacteria</taxon>
        <taxon>Bacillati</taxon>
        <taxon>Chloroflexota</taxon>
        <taxon>Candidatus Thermofontia</taxon>
        <taxon>Candidatus Thermofonsia Clade 1</taxon>
    </lineage>
</organism>
<keyword evidence="1" id="KW-0472">Membrane</keyword>
<evidence type="ECO:0000313" key="3">
    <source>
        <dbReference type="Proteomes" id="UP000228921"/>
    </source>
</evidence>
<dbReference type="Proteomes" id="UP000228921">
    <property type="component" value="Unassembled WGS sequence"/>
</dbReference>
<gene>
    <name evidence="2" type="ORF">CUN51_01695</name>
</gene>
<feature type="transmembrane region" description="Helical" evidence="1">
    <location>
        <begin position="6"/>
        <end position="22"/>
    </location>
</feature>
<dbReference type="AlphaFoldDB" id="A0A2M8P2B0"/>
<name>A0A2M8P2B0_9CHLR</name>
<keyword evidence="1" id="KW-1133">Transmembrane helix</keyword>
<proteinExistence type="predicted"/>
<evidence type="ECO:0000256" key="1">
    <source>
        <dbReference type="SAM" id="Phobius"/>
    </source>
</evidence>
<feature type="transmembrane region" description="Helical" evidence="1">
    <location>
        <begin position="76"/>
        <end position="94"/>
    </location>
</feature>
<feature type="transmembrane region" description="Helical" evidence="1">
    <location>
        <begin position="34"/>
        <end position="56"/>
    </location>
</feature>
<reference evidence="2 3" key="1">
    <citation type="submission" date="2017-11" db="EMBL/GenBank/DDBJ databases">
        <title>Evolution of Phototrophy in the Chloroflexi Phylum Driven by Horizontal Gene Transfer.</title>
        <authorList>
            <person name="Ward L.M."/>
            <person name="Hemp J."/>
            <person name="Shih P.M."/>
            <person name="Mcglynn S.E."/>
            <person name="Fischer W."/>
        </authorList>
    </citation>
    <scope>NUCLEOTIDE SEQUENCE [LARGE SCALE GENOMIC DNA]</scope>
    <source>
        <strain evidence="2">CP2_2F</strain>
    </source>
</reference>
<dbReference type="EMBL" id="PGTK01000002">
    <property type="protein sequence ID" value="PJF31678.1"/>
    <property type="molecule type" value="Genomic_DNA"/>
</dbReference>
<accession>A0A2M8P2B0</accession>